<dbReference type="AlphaFoldDB" id="A0AAD2JWT1"/>
<dbReference type="Proteomes" id="UP001295794">
    <property type="component" value="Unassembled WGS sequence"/>
</dbReference>
<organism evidence="2 3">
    <name type="scientific">Mycena citricolor</name>
    <dbReference type="NCBI Taxonomy" id="2018698"/>
    <lineage>
        <taxon>Eukaryota</taxon>
        <taxon>Fungi</taxon>
        <taxon>Dikarya</taxon>
        <taxon>Basidiomycota</taxon>
        <taxon>Agaricomycotina</taxon>
        <taxon>Agaricomycetes</taxon>
        <taxon>Agaricomycetidae</taxon>
        <taxon>Agaricales</taxon>
        <taxon>Marasmiineae</taxon>
        <taxon>Mycenaceae</taxon>
        <taxon>Mycena</taxon>
    </lineage>
</organism>
<comment type="caution">
    <text evidence="2">The sequence shown here is derived from an EMBL/GenBank/DDBJ whole genome shotgun (WGS) entry which is preliminary data.</text>
</comment>
<sequence length="108" mass="12396">MFPSRDRMIAHRGNRHESRRGRARKSQTACRTRVVAAAGCLSQKGRSVWTWRWGEDDKEACLAGLHGLAQPLSETRKVSQTWRQLCFRGMERRRKGVFISFANTDCSS</sequence>
<dbReference type="EMBL" id="CAVNYO010000108">
    <property type="protein sequence ID" value="CAK5266187.1"/>
    <property type="molecule type" value="Genomic_DNA"/>
</dbReference>
<feature type="region of interest" description="Disordered" evidence="1">
    <location>
        <begin position="1"/>
        <end position="28"/>
    </location>
</feature>
<proteinExistence type="predicted"/>
<accession>A0AAD2JWT1</accession>
<keyword evidence="3" id="KW-1185">Reference proteome</keyword>
<evidence type="ECO:0000313" key="2">
    <source>
        <dbReference type="EMBL" id="CAK5266187.1"/>
    </source>
</evidence>
<evidence type="ECO:0000256" key="1">
    <source>
        <dbReference type="SAM" id="MobiDB-lite"/>
    </source>
</evidence>
<feature type="compositionally biased region" description="Basic residues" evidence="1">
    <location>
        <begin position="10"/>
        <end position="25"/>
    </location>
</feature>
<reference evidence="2" key="1">
    <citation type="submission" date="2023-11" db="EMBL/GenBank/DDBJ databases">
        <authorList>
            <person name="De Vega J J."/>
            <person name="De Vega J J."/>
        </authorList>
    </citation>
    <scope>NUCLEOTIDE SEQUENCE</scope>
</reference>
<name>A0AAD2JWT1_9AGAR</name>
<evidence type="ECO:0000313" key="3">
    <source>
        <dbReference type="Proteomes" id="UP001295794"/>
    </source>
</evidence>
<gene>
    <name evidence="2" type="ORF">MYCIT1_LOCUS7777</name>
</gene>
<protein>
    <submittedName>
        <fullName evidence="2">Uncharacterized protein</fullName>
    </submittedName>
</protein>